<evidence type="ECO:0000313" key="2">
    <source>
        <dbReference type="EMBL" id="MBB3172652.1"/>
    </source>
</evidence>
<gene>
    <name evidence="2" type="ORF">FHR90_000466</name>
</gene>
<evidence type="ECO:0000259" key="1">
    <source>
        <dbReference type="Pfam" id="PF21687"/>
    </source>
</evidence>
<dbReference type="InterPro" id="IPR038072">
    <property type="entry name" value="GspK_central_sf"/>
</dbReference>
<reference evidence="2 3" key="1">
    <citation type="submission" date="2020-08" db="EMBL/GenBank/DDBJ databases">
        <title>Genomic Encyclopedia of Type Strains, Phase III (KMG-III): the genomes of soil and plant-associated and newly described type strains.</title>
        <authorList>
            <person name="Whitman W."/>
        </authorList>
    </citation>
    <scope>NUCLEOTIDE SEQUENCE [LARGE SCALE GENOMIC DNA]</scope>
    <source>
        <strain evidence="2 3">CECT 8088</strain>
    </source>
</reference>
<dbReference type="InterPro" id="IPR049031">
    <property type="entry name" value="T2SSK_SAM-like_1st"/>
</dbReference>
<dbReference type="AlphaFoldDB" id="A0A839UZ41"/>
<accession>A0A839UZ41</accession>
<comment type="caution">
    <text evidence="2">The sequence shown here is derived from an EMBL/GenBank/DDBJ whole genome shotgun (WGS) entry which is preliminary data.</text>
</comment>
<organism evidence="2 3">
    <name type="scientific">Endobacter medicaginis</name>
    <dbReference type="NCBI Taxonomy" id="1181271"/>
    <lineage>
        <taxon>Bacteria</taxon>
        <taxon>Pseudomonadati</taxon>
        <taxon>Pseudomonadota</taxon>
        <taxon>Alphaproteobacteria</taxon>
        <taxon>Acetobacterales</taxon>
        <taxon>Acetobacteraceae</taxon>
        <taxon>Endobacter</taxon>
    </lineage>
</organism>
<feature type="domain" description="T2SS protein K first SAM-like" evidence="1">
    <location>
        <begin position="108"/>
        <end position="187"/>
    </location>
</feature>
<dbReference type="SUPFAM" id="SSF158544">
    <property type="entry name" value="GspK insert domain-like"/>
    <property type="match status" value="1"/>
</dbReference>
<evidence type="ECO:0000313" key="3">
    <source>
        <dbReference type="Proteomes" id="UP000557688"/>
    </source>
</evidence>
<sequence length="269" mass="28397">MRPRHRESGFALLVVLWTLGLLALLGTRVVGAGRTEMTLAGNLERSARLEALADGAARTALFHRLPGAPPWPADGQWRSDPQAGGAARVALRIIALGGRINPNLAPPEEWMGLFTALGVPREVAAPLTGALIAWRTPGMGDPSAAKYTQTNRDWGPPGTQFESLGELGLVYGTTPELLALLRPHLSLATTLEPDPVLADPVVLRALSLAGNSNLSAGGAAAADRALRAQAYEIEALATDGPARFGRRITVLIDPSDTDHPAHVLGWESF</sequence>
<dbReference type="RefSeq" id="WP_183274690.1">
    <property type="nucleotide sequence ID" value="NZ_JACHXV010000002.1"/>
</dbReference>
<protein>
    <submittedName>
        <fullName evidence="2">General secretion pathway protein K</fullName>
    </submittedName>
</protein>
<proteinExistence type="predicted"/>
<name>A0A839UZ41_9PROT</name>
<dbReference type="EMBL" id="JACHXV010000002">
    <property type="protein sequence ID" value="MBB3172652.1"/>
    <property type="molecule type" value="Genomic_DNA"/>
</dbReference>
<dbReference type="Gene3D" id="1.10.40.60">
    <property type="entry name" value="EpsJ-like"/>
    <property type="match status" value="1"/>
</dbReference>
<dbReference type="Proteomes" id="UP000557688">
    <property type="component" value="Unassembled WGS sequence"/>
</dbReference>
<dbReference type="Pfam" id="PF21687">
    <property type="entry name" value="T2SSK_1st"/>
    <property type="match status" value="1"/>
</dbReference>
<keyword evidence="3" id="KW-1185">Reference proteome</keyword>